<gene>
    <name evidence="1" type="ORF">SAMN05216490_2219</name>
</gene>
<reference evidence="1 2" key="1">
    <citation type="submission" date="2016-10" db="EMBL/GenBank/DDBJ databases">
        <authorList>
            <person name="de Groot N.N."/>
        </authorList>
    </citation>
    <scope>NUCLEOTIDE SEQUENCE [LARGE SCALE GENOMIC DNA]</scope>
    <source>
        <strain evidence="1 2">MP1X4</strain>
    </source>
</reference>
<dbReference type="AlphaFoldDB" id="A0A1H1WL09"/>
<protein>
    <submittedName>
        <fullName evidence="1">Uncharacterized protein</fullName>
    </submittedName>
</protein>
<name>A0A1H1WL09_MUCMA</name>
<organism evidence="1 2">
    <name type="scientific">Mucilaginibacter mallensis</name>
    <dbReference type="NCBI Taxonomy" id="652787"/>
    <lineage>
        <taxon>Bacteria</taxon>
        <taxon>Pseudomonadati</taxon>
        <taxon>Bacteroidota</taxon>
        <taxon>Sphingobacteriia</taxon>
        <taxon>Sphingobacteriales</taxon>
        <taxon>Sphingobacteriaceae</taxon>
        <taxon>Mucilaginibacter</taxon>
    </lineage>
</organism>
<dbReference type="Proteomes" id="UP000199679">
    <property type="component" value="Chromosome I"/>
</dbReference>
<dbReference type="STRING" id="652787.SAMN05216490_2219"/>
<accession>A0A1H1WL09</accession>
<dbReference type="EMBL" id="LT629740">
    <property type="protein sequence ID" value="SDS97785.1"/>
    <property type="molecule type" value="Genomic_DNA"/>
</dbReference>
<sequence length="228" mass="26749">MRLKTQINHQFIIRGDYDSLPDNIIGVAVSLLNDDINHSGIFIRYNNTNYLFHFDSVDVVLIEIPKDAIVFFKQLTFIPPEFITSTFHWFRQLEKFKSPDYGLFYSGSFYNESTLEFIDKNQMPEIMSCVGFCLNVLKTVLRGNDFINYTDWNYHNGITDDKILRYFINAKKNYPDIDIIEFAQHVRRILPVEYFTAGFDLNIPVKKAFTDSNNKEVTKIIMEKVSSF</sequence>
<proteinExistence type="predicted"/>
<evidence type="ECO:0000313" key="1">
    <source>
        <dbReference type="EMBL" id="SDS97785.1"/>
    </source>
</evidence>
<keyword evidence="2" id="KW-1185">Reference proteome</keyword>
<evidence type="ECO:0000313" key="2">
    <source>
        <dbReference type="Proteomes" id="UP000199679"/>
    </source>
</evidence>